<feature type="region of interest" description="Disordered" evidence="1">
    <location>
        <begin position="705"/>
        <end position="732"/>
    </location>
</feature>
<feature type="compositionally biased region" description="Low complexity" evidence="1">
    <location>
        <begin position="574"/>
        <end position="618"/>
    </location>
</feature>
<dbReference type="PANTHER" id="PTHR13491:SF0">
    <property type="entry name" value="ZINC FINGER CCHC DOMAIN-CONTAINING PROTEIN 10"/>
    <property type="match status" value="1"/>
</dbReference>
<dbReference type="PANTHER" id="PTHR13491">
    <property type="entry name" value="ZCCHC10 PROTEIN"/>
    <property type="match status" value="1"/>
</dbReference>
<gene>
    <name evidence="2" type="ORF">DM02DRAFT_329485</name>
</gene>
<dbReference type="InterPro" id="IPR039715">
    <property type="entry name" value="ZCCHC10"/>
</dbReference>
<evidence type="ECO:0000256" key="1">
    <source>
        <dbReference type="SAM" id="MobiDB-lite"/>
    </source>
</evidence>
<feature type="compositionally biased region" description="Basic and acidic residues" evidence="1">
    <location>
        <begin position="705"/>
        <end position="715"/>
    </location>
</feature>
<feature type="region of interest" description="Disordered" evidence="1">
    <location>
        <begin position="574"/>
        <end position="665"/>
    </location>
</feature>
<feature type="compositionally biased region" description="Polar residues" evidence="1">
    <location>
        <begin position="654"/>
        <end position="665"/>
    </location>
</feature>
<protein>
    <submittedName>
        <fullName evidence="2">Uncharacterized protein</fullName>
    </submittedName>
</protein>
<organism evidence="2 3">
    <name type="scientific">Periconia macrospinosa</name>
    <dbReference type="NCBI Taxonomy" id="97972"/>
    <lineage>
        <taxon>Eukaryota</taxon>
        <taxon>Fungi</taxon>
        <taxon>Dikarya</taxon>
        <taxon>Ascomycota</taxon>
        <taxon>Pezizomycotina</taxon>
        <taxon>Dothideomycetes</taxon>
        <taxon>Pleosporomycetidae</taxon>
        <taxon>Pleosporales</taxon>
        <taxon>Massarineae</taxon>
        <taxon>Periconiaceae</taxon>
        <taxon>Periconia</taxon>
    </lineage>
</organism>
<name>A0A2V1DUE9_9PLEO</name>
<dbReference type="OrthoDB" id="5245206at2759"/>
<proteinExistence type="predicted"/>
<evidence type="ECO:0000313" key="2">
    <source>
        <dbReference type="EMBL" id="PVI01953.1"/>
    </source>
</evidence>
<keyword evidence="3" id="KW-1185">Reference proteome</keyword>
<dbReference type="EMBL" id="KZ805349">
    <property type="protein sequence ID" value="PVI01953.1"/>
    <property type="molecule type" value="Genomic_DNA"/>
</dbReference>
<evidence type="ECO:0000313" key="3">
    <source>
        <dbReference type="Proteomes" id="UP000244855"/>
    </source>
</evidence>
<feature type="compositionally biased region" description="Polar residues" evidence="1">
    <location>
        <begin position="191"/>
        <end position="201"/>
    </location>
</feature>
<dbReference type="AlphaFoldDB" id="A0A2V1DUE9"/>
<dbReference type="Proteomes" id="UP000244855">
    <property type="component" value="Unassembled WGS sequence"/>
</dbReference>
<feature type="compositionally biased region" description="Low complexity" evidence="1">
    <location>
        <begin position="628"/>
        <end position="653"/>
    </location>
</feature>
<sequence length="732" mass="78519">MVVLVARQRLSWLQQPRKIIDEEEESVDGRCSTSSDERRSVEPRLDNNINANQNSTLDSIIVNGERHPKNAEKNANGRVWPRLFASKKRDAGSGGDWVPSVSGVIKAGDEGIYTSAIFYQLHQQNPSDELYLDALYELFANQLRNRPLLERTAYPSEISKFLASSKKVQRSKSMHVSREARRPTIAPPSKGTRSSLDLSEVTSSLTRSLSKKSSSASDSTITPIPAHSSTPKHALWTKDLQQIPSTSTLASLKLTSSELAALSLILGSPTSPASTHRKAFRKGAYGLTLSHTPLPDGTHHTVTLHAHPLSIPQRPAPHAAITSTLHAKHMACNCLPLSPSSPSPTTTSTPTLLLTPATLTALLTKSPLPPPPPSTSPSKSYLETLPHARTPTFPAYTLPDLLRSIAALPFASSSSSSSSAAAGLPPLAGATLIDTVLLVASGGKPPGKLAQRLEALVDKVSRFCGADGAADAYGPMYEARNVGLLFRERERLGRLEGVEEEEEELVGRTARVGRWVGMLARLVAMLDSSSPTSPVFFAGGGGEGKGREKVVGKVVEETFHDLLDAYTALCLVPSSSSSASSSSHSSPSPSTTTSSSSLTSTSQQQQQQQQRTPQQPQKTLPPSPPLTPTKLTLTSPPSSTTTKKPPRKPSSSTHQPDQPQQKQTTLAKDIESLLQSPLPFSTRQVARLARCVLVAWAVCGGVERVSWDDEPAGKGEEEEEEEGEGRRGVRLV</sequence>
<feature type="region of interest" description="Disordered" evidence="1">
    <location>
        <begin position="169"/>
        <end position="232"/>
    </location>
</feature>
<reference evidence="2 3" key="1">
    <citation type="journal article" date="2018" name="Sci. Rep.">
        <title>Comparative genomics provides insights into the lifestyle and reveals functional heterogeneity of dark septate endophytic fungi.</title>
        <authorList>
            <person name="Knapp D.G."/>
            <person name="Nemeth J.B."/>
            <person name="Barry K."/>
            <person name="Hainaut M."/>
            <person name="Henrissat B."/>
            <person name="Johnson J."/>
            <person name="Kuo A."/>
            <person name="Lim J.H.P."/>
            <person name="Lipzen A."/>
            <person name="Nolan M."/>
            <person name="Ohm R.A."/>
            <person name="Tamas L."/>
            <person name="Grigoriev I.V."/>
            <person name="Spatafora J.W."/>
            <person name="Nagy L.G."/>
            <person name="Kovacs G.M."/>
        </authorList>
    </citation>
    <scope>NUCLEOTIDE SEQUENCE [LARGE SCALE GENOMIC DNA]</scope>
    <source>
        <strain evidence="2 3">DSE2036</strain>
    </source>
</reference>
<feature type="compositionally biased region" description="Low complexity" evidence="1">
    <location>
        <begin position="202"/>
        <end position="222"/>
    </location>
</feature>
<accession>A0A2V1DUE9</accession>